<dbReference type="CDD" id="cd03529">
    <property type="entry name" value="Rieske_NirD"/>
    <property type="match status" value="1"/>
</dbReference>
<evidence type="ECO:0000256" key="2">
    <source>
        <dbReference type="ARBA" id="ARBA00022723"/>
    </source>
</evidence>
<proteinExistence type="predicted"/>
<dbReference type="PROSITE" id="PS51300">
    <property type="entry name" value="NIRD"/>
    <property type="match status" value="1"/>
</dbReference>
<gene>
    <name evidence="9" type="ORF">JD81_00614</name>
</gene>
<evidence type="ECO:0000256" key="6">
    <source>
        <dbReference type="ARBA" id="ARBA00023063"/>
    </source>
</evidence>
<dbReference type="InterPro" id="IPR017881">
    <property type="entry name" value="NirD"/>
</dbReference>
<keyword evidence="6" id="KW-0534">Nitrate assimilation</keyword>
<dbReference type="Gene3D" id="2.102.10.10">
    <property type="entry name" value="Rieske [2Fe-2S] iron-sulphur domain"/>
    <property type="match status" value="1"/>
</dbReference>
<keyword evidence="10" id="KW-1185">Reference proteome</keyword>
<dbReference type="Pfam" id="PF13806">
    <property type="entry name" value="Rieske_2"/>
    <property type="match status" value="1"/>
</dbReference>
<evidence type="ECO:0000259" key="8">
    <source>
        <dbReference type="PROSITE" id="PS51296"/>
    </source>
</evidence>
<dbReference type="GO" id="GO:0004497">
    <property type="term" value="F:monooxygenase activity"/>
    <property type="evidence" value="ECO:0007669"/>
    <property type="project" value="UniProtKB-ARBA"/>
</dbReference>
<evidence type="ECO:0000313" key="10">
    <source>
        <dbReference type="Proteomes" id="UP000319728"/>
    </source>
</evidence>
<feature type="compositionally biased region" description="Basic and acidic residues" evidence="7">
    <location>
        <begin position="108"/>
        <end position="121"/>
    </location>
</feature>
<dbReference type="Proteomes" id="UP000319728">
    <property type="component" value="Unassembled WGS sequence"/>
</dbReference>
<dbReference type="InterPro" id="IPR012748">
    <property type="entry name" value="Rieske-like_NirD"/>
</dbReference>
<comment type="caution">
    <text evidence="9">The sequence shown here is derived from an EMBL/GenBank/DDBJ whole genome shotgun (WGS) entry which is preliminary data.</text>
</comment>
<dbReference type="GO" id="GO:0051537">
    <property type="term" value="F:2 iron, 2 sulfur cluster binding"/>
    <property type="evidence" value="ECO:0007669"/>
    <property type="project" value="UniProtKB-KW"/>
</dbReference>
<evidence type="ECO:0000256" key="5">
    <source>
        <dbReference type="ARBA" id="ARBA00023014"/>
    </source>
</evidence>
<dbReference type="AlphaFoldDB" id="A0A562WAY7"/>
<organism evidence="9 10">
    <name type="scientific">Micromonospora sagamiensis</name>
    <dbReference type="NCBI Taxonomy" id="47875"/>
    <lineage>
        <taxon>Bacteria</taxon>
        <taxon>Bacillati</taxon>
        <taxon>Actinomycetota</taxon>
        <taxon>Actinomycetes</taxon>
        <taxon>Micromonosporales</taxon>
        <taxon>Micromonosporaceae</taxon>
        <taxon>Micromonospora</taxon>
    </lineage>
</organism>
<feature type="domain" description="Rieske" evidence="8">
    <location>
        <begin position="8"/>
        <end position="107"/>
    </location>
</feature>
<keyword evidence="2" id="KW-0479">Metal-binding</keyword>
<dbReference type="InterPro" id="IPR036922">
    <property type="entry name" value="Rieske_2Fe-2S_sf"/>
</dbReference>
<dbReference type="NCBIfam" id="TIGR02378">
    <property type="entry name" value="nirD_assim_sml"/>
    <property type="match status" value="1"/>
</dbReference>
<keyword evidence="5" id="KW-0411">Iron-sulfur</keyword>
<evidence type="ECO:0000256" key="1">
    <source>
        <dbReference type="ARBA" id="ARBA00022714"/>
    </source>
</evidence>
<protein>
    <submittedName>
        <fullName evidence="9">Assimilatory nitrite reductase (NAD(P)H) small subunit</fullName>
    </submittedName>
</protein>
<dbReference type="PROSITE" id="PS51296">
    <property type="entry name" value="RIESKE"/>
    <property type="match status" value="1"/>
</dbReference>
<name>A0A562WAY7_9ACTN</name>
<reference evidence="9 10" key="1">
    <citation type="submission" date="2019-07" db="EMBL/GenBank/DDBJ databases">
        <title>R&amp;d 2014.</title>
        <authorList>
            <person name="Klenk H.-P."/>
        </authorList>
    </citation>
    <scope>NUCLEOTIDE SEQUENCE [LARGE SCALE GENOMIC DNA]</scope>
    <source>
        <strain evidence="9 10">DSM 43912</strain>
    </source>
</reference>
<feature type="compositionally biased region" description="Low complexity" evidence="7">
    <location>
        <begin position="124"/>
        <end position="140"/>
    </location>
</feature>
<keyword evidence="3" id="KW-0560">Oxidoreductase</keyword>
<dbReference type="GO" id="GO:0008942">
    <property type="term" value="F:nitrite reductase [NAD(P)H] activity"/>
    <property type="evidence" value="ECO:0007669"/>
    <property type="project" value="InterPro"/>
</dbReference>
<dbReference type="SUPFAM" id="SSF50022">
    <property type="entry name" value="ISP domain"/>
    <property type="match status" value="1"/>
</dbReference>
<keyword evidence="1" id="KW-0001">2Fe-2S</keyword>
<dbReference type="GO" id="GO:0042128">
    <property type="term" value="P:nitrate assimilation"/>
    <property type="evidence" value="ECO:0007669"/>
    <property type="project" value="UniProtKB-KW"/>
</dbReference>
<evidence type="ECO:0000256" key="7">
    <source>
        <dbReference type="SAM" id="MobiDB-lite"/>
    </source>
</evidence>
<dbReference type="GO" id="GO:0016705">
    <property type="term" value="F:oxidoreductase activity, acting on paired donors, with incorporation or reduction of molecular oxygen"/>
    <property type="evidence" value="ECO:0007669"/>
    <property type="project" value="UniProtKB-ARBA"/>
</dbReference>
<dbReference type="InterPro" id="IPR017941">
    <property type="entry name" value="Rieske_2Fe-2S"/>
</dbReference>
<evidence type="ECO:0000256" key="4">
    <source>
        <dbReference type="ARBA" id="ARBA00023004"/>
    </source>
</evidence>
<sequence length="148" mass="15332">MTATHGWTPVCGYDRLEPDRGVAALVDGVQVALFRTVDGLFALDNRDPVSGAYVLSRGLVGSRDGTPTLASPLHKQVYDLRTGECLDRPGAAVTRYGVRCRDGVVEVRLPDPAGHPDHDPAPDPAGAGADGRVPDPAGAGETRGGHGG</sequence>
<dbReference type="GO" id="GO:0046872">
    <property type="term" value="F:metal ion binding"/>
    <property type="evidence" value="ECO:0007669"/>
    <property type="project" value="UniProtKB-KW"/>
</dbReference>
<evidence type="ECO:0000313" key="9">
    <source>
        <dbReference type="EMBL" id="TWJ27127.1"/>
    </source>
</evidence>
<dbReference type="PANTHER" id="PTHR40562:SF1">
    <property type="entry name" value="NITRITE REDUCTASE (NADH) SMALL SUBUNIT"/>
    <property type="match status" value="1"/>
</dbReference>
<accession>A0A562WAY7</accession>
<dbReference type="PANTHER" id="PTHR40562">
    <property type="match status" value="1"/>
</dbReference>
<keyword evidence="4" id="KW-0408">Iron</keyword>
<dbReference type="EMBL" id="VLLP01000001">
    <property type="protein sequence ID" value="TWJ27127.1"/>
    <property type="molecule type" value="Genomic_DNA"/>
</dbReference>
<dbReference type="OrthoDB" id="3213360at2"/>
<evidence type="ECO:0000256" key="3">
    <source>
        <dbReference type="ARBA" id="ARBA00023002"/>
    </source>
</evidence>
<feature type="region of interest" description="Disordered" evidence="7">
    <location>
        <begin position="108"/>
        <end position="148"/>
    </location>
</feature>